<organism evidence="4 5">
    <name type="scientific">Treponema succinifaciens (strain ATCC 33096 / DSM 2489 / 6091)</name>
    <dbReference type="NCBI Taxonomy" id="869209"/>
    <lineage>
        <taxon>Bacteria</taxon>
        <taxon>Pseudomonadati</taxon>
        <taxon>Spirochaetota</taxon>
        <taxon>Spirochaetia</taxon>
        <taxon>Spirochaetales</taxon>
        <taxon>Treponemataceae</taxon>
        <taxon>Treponema</taxon>
    </lineage>
</organism>
<evidence type="ECO:0000313" key="4">
    <source>
        <dbReference type="EMBL" id="AEB15359.1"/>
    </source>
</evidence>
<accession>F2NWP0</accession>
<name>F2NWP0_TRES6</name>
<dbReference type="KEGG" id="tsu:Tresu_2497"/>
<evidence type="ECO:0000256" key="1">
    <source>
        <dbReference type="ARBA" id="ARBA00004418"/>
    </source>
</evidence>
<dbReference type="AlphaFoldDB" id="F2NWP0"/>
<evidence type="ECO:0000313" key="5">
    <source>
        <dbReference type="Proteomes" id="UP000006852"/>
    </source>
</evidence>
<reference evidence="4 5" key="1">
    <citation type="journal article" date="2011" name="Stand. Genomic Sci.">
        <title>Complete genome sequence of Treponema succinifaciens type strain (6091).</title>
        <authorList>
            <person name="Han C."/>
            <person name="Gronow S."/>
            <person name="Teshima H."/>
            <person name="Lapidus A."/>
            <person name="Nolan M."/>
            <person name="Lucas S."/>
            <person name="Hammon N."/>
            <person name="Deshpande S."/>
            <person name="Cheng J.F."/>
            <person name="Zeytun A."/>
            <person name="Tapia R."/>
            <person name="Goodwin L."/>
            <person name="Pitluck S."/>
            <person name="Liolios K."/>
            <person name="Pagani I."/>
            <person name="Ivanova N."/>
            <person name="Mavromatis K."/>
            <person name="Mikhailova N."/>
            <person name="Huntemann M."/>
            <person name="Pati A."/>
            <person name="Chen A."/>
            <person name="Palaniappan K."/>
            <person name="Land M."/>
            <person name="Hauser L."/>
            <person name="Brambilla E.M."/>
            <person name="Rohde M."/>
            <person name="Goker M."/>
            <person name="Woyke T."/>
            <person name="Bristow J."/>
            <person name="Eisen J.A."/>
            <person name="Markowitz V."/>
            <person name="Hugenholtz P."/>
            <person name="Kyrpides N.C."/>
            <person name="Klenk H.P."/>
            <person name="Detter J.C."/>
        </authorList>
    </citation>
    <scope>NUCLEOTIDE SEQUENCE [LARGE SCALE GENOMIC DNA]</scope>
    <source>
        <strain evidence="5">ATCC 33096 / DSM 2489 / 6091</strain>
    </source>
</reference>
<dbReference type="Proteomes" id="UP000006852">
    <property type="component" value="Chromosome"/>
</dbReference>
<dbReference type="Pfam" id="PF13416">
    <property type="entry name" value="SBP_bac_8"/>
    <property type="match status" value="1"/>
</dbReference>
<proteinExistence type="inferred from homology"/>
<dbReference type="InterPro" id="IPR050490">
    <property type="entry name" value="Bact_solute-bd_prot1"/>
</dbReference>
<comment type="similarity">
    <text evidence="2">Belongs to the bacterial solute-binding protein 1 family.</text>
</comment>
<gene>
    <name evidence="4" type="ordered locus">Tresu_2497</name>
</gene>
<comment type="subcellular location">
    <subcellularLocation>
        <location evidence="1">Periplasm</location>
    </subcellularLocation>
</comment>
<feature type="chain" id="PRO_5003287279" evidence="3">
    <location>
        <begin position="23"/>
        <end position="443"/>
    </location>
</feature>
<evidence type="ECO:0000256" key="3">
    <source>
        <dbReference type="SAM" id="SignalP"/>
    </source>
</evidence>
<keyword evidence="5" id="KW-1185">Reference proteome</keyword>
<dbReference type="OrthoDB" id="9763054at2"/>
<evidence type="ECO:0000256" key="2">
    <source>
        <dbReference type="ARBA" id="ARBA00008520"/>
    </source>
</evidence>
<dbReference type="HOGENOM" id="CLU_031285_12_3_12"/>
<dbReference type="EMBL" id="CP002631">
    <property type="protein sequence ID" value="AEB15359.1"/>
    <property type="molecule type" value="Genomic_DNA"/>
</dbReference>
<dbReference type="Gene3D" id="3.40.190.10">
    <property type="entry name" value="Periplasmic binding protein-like II"/>
    <property type="match status" value="2"/>
</dbReference>
<dbReference type="SUPFAM" id="SSF53850">
    <property type="entry name" value="Periplasmic binding protein-like II"/>
    <property type="match status" value="1"/>
</dbReference>
<dbReference type="InterPro" id="IPR006059">
    <property type="entry name" value="SBP"/>
</dbReference>
<protein>
    <submittedName>
        <fullName evidence="4">Extracellular solute-binding protein family 1</fullName>
    </submittedName>
</protein>
<feature type="signal peptide" evidence="3">
    <location>
        <begin position="1"/>
        <end position="22"/>
    </location>
</feature>
<sequence length="443" mass="49090">MKKFIKVAAAVAMAASSAFMLASCGGKKQLTVRYLNFKPEVAGVYQELADEYEKETGVKVIVETAANNAYESTLMSKMSTKEAPTLFQINGPRGYANWKSYCADLSNTEIYKHLSDKSLAITSGKGVYGVPYVVEGYGIIYNKALTDKYFALSSKAVPYSSMEEVNNFAKLKAVADDMQKNAKVLGIDGVFASTSLKAGEDWRWQTHLANLPVYYEFKNNNIDLASDATKKIKFQYGKEFQNILDLYLNDSTVDRKAVGTKTVTDSMSEFALEKCVMVQNGNWAWGQVAGVSGNKVLPENVKYLPIYTGVEGEESQGLCIGTENFYCINAKASAEEQKATADFIYWLYSSDFGKNYVTNKLGFIAPFDTFSDSERPTDPLAVEISKWMSKPGITSVAWNFTLFPSQTFKDNFGASLLRYAQGSKSWDDVAADVVSTWEKESNM</sequence>
<dbReference type="RefSeq" id="WP_013702610.1">
    <property type="nucleotide sequence ID" value="NC_015385.1"/>
</dbReference>
<dbReference type="PROSITE" id="PS51257">
    <property type="entry name" value="PROKAR_LIPOPROTEIN"/>
    <property type="match status" value="1"/>
</dbReference>
<dbReference type="eggNOG" id="COG1653">
    <property type="taxonomic scope" value="Bacteria"/>
</dbReference>
<keyword evidence="3" id="KW-0732">Signal</keyword>
<dbReference type="STRING" id="869209.Tresu_2497"/>
<dbReference type="GeneID" id="302999609"/>
<dbReference type="GO" id="GO:0042597">
    <property type="term" value="C:periplasmic space"/>
    <property type="evidence" value="ECO:0007669"/>
    <property type="project" value="UniProtKB-SubCell"/>
</dbReference>
<reference evidence="5" key="2">
    <citation type="submission" date="2011-04" db="EMBL/GenBank/DDBJ databases">
        <title>The complete genome of chromosome of Treponema succinifaciens DSM 2489.</title>
        <authorList>
            <person name="Lucas S."/>
            <person name="Copeland A."/>
            <person name="Lapidus A."/>
            <person name="Bruce D."/>
            <person name="Goodwin L."/>
            <person name="Pitluck S."/>
            <person name="Peters L."/>
            <person name="Kyrpides N."/>
            <person name="Mavromatis K."/>
            <person name="Ivanova N."/>
            <person name="Ovchinnikova G."/>
            <person name="Teshima H."/>
            <person name="Detter J.C."/>
            <person name="Tapia R."/>
            <person name="Han C."/>
            <person name="Land M."/>
            <person name="Hauser L."/>
            <person name="Markowitz V."/>
            <person name="Cheng J.-F."/>
            <person name="Hugenholtz P."/>
            <person name="Woyke T."/>
            <person name="Wu D."/>
            <person name="Gronow S."/>
            <person name="Wellnitz S."/>
            <person name="Brambilla E."/>
            <person name="Klenk H.-P."/>
            <person name="Eisen J.A."/>
        </authorList>
    </citation>
    <scope>NUCLEOTIDE SEQUENCE [LARGE SCALE GENOMIC DNA]</scope>
    <source>
        <strain evidence="5">ATCC 33096 / DSM 2489 / 6091</strain>
    </source>
</reference>
<dbReference type="PANTHER" id="PTHR43649">
    <property type="entry name" value="ARABINOSE-BINDING PROTEIN-RELATED"/>
    <property type="match status" value="1"/>
</dbReference>